<name>A0A1J5TGA5_9ZZZZ</name>
<evidence type="ECO:0000313" key="1">
    <source>
        <dbReference type="EMBL" id="OIR12732.1"/>
    </source>
</evidence>
<reference evidence="1" key="1">
    <citation type="submission" date="2016-10" db="EMBL/GenBank/DDBJ databases">
        <title>Sequence of Gallionella enrichment culture.</title>
        <authorList>
            <person name="Poehlein A."/>
            <person name="Muehling M."/>
            <person name="Daniel R."/>
        </authorList>
    </citation>
    <scope>NUCLEOTIDE SEQUENCE</scope>
</reference>
<comment type="caution">
    <text evidence="1">The sequence shown here is derived from an EMBL/GenBank/DDBJ whole genome shotgun (WGS) entry which is preliminary data.</text>
</comment>
<sequence>MKHLLIGLFLFVGINTFAQNEKFEAAMGSTLQQMGEAKDAASFAEVAAKFERIGDAEKTQWLPFYYAALTKARMSMQRMGDQDQLADEAQTIIEKAKAIEKNSEILCVESMIATAKMLVDPQARWMQYGQASMQFIEDAKKADSTNPRPYALQSISLKNTPEAFGGGCAASKPIAEKALELYKAFKPASALYPKWGSEIAQSVVDGCK</sequence>
<organism evidence="1">
    <name type="scientific">mine drainage metagenome</name>
    <dbReference type="NCBI Taxonomy" id="410659"/>
    <lineage>
        <taxon>unclassified sequences</taxon>
        <taxon>metagenomes</taxon>
        <taxon>ecological metagenomes</taxon>
    </lineage>
</organism>
<protein>
    <recommendedName>
        <fullName evidence="2">Tetratricopeptide repeat protein</fullName>
    </recommendedName>
</protein>
<accession>A0A1J5TGA5</accession>
<proteinExistence type="predicted"/>
<dbReference type="EMBL" id="MLJW01000016">
    <property type="protein sequence ID" value="OIR12732.1"/>
    <property type="molecule type" value="Genomic_DNA"/>
</dbReference>
<evidence type="ECO:0008006" key="2">
    <source>
        <dbReference type="Google" id="ProtNLM"/>
    </source>
</evidence>
<dbReference type="AlphaFoldDB" id="A0A1J5TGA5"/>
<gene>
    <name evidence="1" type="ORF">GALL_57990</name>
</gene>